<comment type="caution">
    <text evidence="2">The sequence shown here is derived from an EMBL/GenBank/DDBJ whole genome shotgun (WGS) entry which is preliminary data.</text>
</comment>
<feature type="transmembrane region" description="Helical" evidence="1">
    <location>
        <begin position="109"/>
        <end position="130"/>
    </location>
</feature>
<gene>
    <name evidence="2" type="ORF">WG900_15245</name>
</gene>
<dbReference type="EMBL" id="JBBHJY010000008">
    <property type="protein sequence ID" value="MEJ6011276.1"/>
    <property type="molecule type" value="Genomic_DNA"/>
</dbReference>
<dbReference type="RefSeq" id="WP_339968339.1">
    <property type="nucleotide sequence ID" value="NZ_JBBHJY010000008.1"/>
</dbReference>
<feature type="transmembrane region" description="Helical" evidence="1">
    <location>
        <begin position="150"/>
        <end position="170"/>
    </location>
</feature>
<feature type="transmembrane region" description="Helical" evidence="1">
    <location>
        <begin position="16"/>
        <end position="39"/>
    </location>
</feature>
<organism evidence="2 3">
    <name type="scientific">Novosphingobium aquae</name>
    <dbReference type="NCBI Taxonomy" id="3133435"/>
    <lineage>
        <taxon>Bacteria</taxon>
        <taxon>Pseudomonadati</taxon>
        <taxon>Pseudomonadota</taxon>
        <taxon>Alphaproteobacteria</taxon>
        <taxon>Sphingomonadales</taxon>
        <taxon>Sphingomonadaceae</taxon>
        <taxon>Novosphingobium</taxon>
    </lineage>
</organism>
<feature type="transmembrane region" description="Helical" evidence="1">
    <location>
        <begin position="59"/>
        <end position="79"/>
    </location>
</feature>
<protein>
    <submittedName>
        <fullName evidence="2">DUF2975 domain-containing protein</fullName>
    </submittedName>
</protein>
<evidence type="ECO:0000313" key="2">
    <source>
        <dbReference type="EMBL" id="MEJ6011276.1"/>
    </source>
</evidence>
<accession>A0ABU8SBD8</accession>
<reference evidence="2 3" key="1">
    <citation type="submission" date="2024-03" db="EMBL/GenBank/DDBJ databases">
        <authorList>
            <person name="Jo J.-H."/>
        </authorList>
    </citation>
    <scope>NUCLEOTIDE SEQUENCE [LARGE SCALE GENOMIC DNA]</scope>
    <source>
        <strain evidence="2 3">AS3R-12</strain>
    </source>
</reference>
<sequence>MTTETQSDLLLKSARLLVILGQIIIMIASIGIAIGIGALLTVGRNEVYERIAQVGAPDVAFPLTVLAFALIIVMLQIGYRFLKNLGGIIATVGQGDPFALQNAERLSRMGWLTVAGHVLGIGLGAMAAWFMPYLVKLDGAKGHHDYDLGFGVGLGGILLTLILFILARVFREGAKMREELEGTV</sequence>
<dbReference type="Pfam" id="PF11188">
    <property type="entry name" value="DUF2975"/>
    <property type="match status" value="1"/>
</dbReference>
<dbReference type="Proteomes" id="UP001379235">
    <property type="component" value="Unassembled WGS sequence"/>
</dbReference>
<name>A0ABU8SBD8_9SPHN</name>
<evidence type="ECO:0000256" key="1">
    <source>
        <dbReference type="SAM" id="Phobius"/>
    </source>
</evidence>
<keyword evidence="1" id="KW-0812">Transmembrane</keyword>
<keyword evidence="3" id="KW-1185">Reference proteome</keyword>
<dbReference type="InterPro" id="IPR021354">
    <property type="entry name" value="DUF2975"/>
</dbReference>
<keyword evidence="1" id="KW-1133">Transmembrane helix</keyword>
<proteinExistence type="predicted"/>
<evidence type="ECO:0000313" key="3">
    <source>
        <dbReference type="Proteomes" id="UP001379235"/>
    </source>
</evidence>
<keyword evidence="1" id="KW-0472">Membrane</keyword>